<organism evidence="1 2">
    <name type="scientific">Dorcoceras hygrometricum</name>
    <dbReference type="NCBI Taxonomy" id="472368"/>
    <lineage>
        <taxon>Eukaryota</taxon>
        <taxon>Viridiplantae</taxon>
        <taxon>Streptophyta</taxon>
        <taxon>Embryophyta</taxon>
        <taxon>Tracheophyta</taxon>
        <taxon>Spermatophyta</taxon>
        <taxon>Magnoliopsida</taxon>
        <taxon>eudicotyledons</taxon>
        <taxon>Gunneridae</taxon>
        <taxon>Pentapetalae</taxon>
        <taxon>asterids</taxon>
        <taxon>lamiids</taxon>
        <taxon>Lamiales</taxon>
        <taxon>Gesneriaceae</taxon>
        <taxon>Didymocarpoideae</taxon>
        <taxon>Trichosporeae</taxon>
        <taxon>Loxocarpinae</taxon>
        <taxon>Dorcoceras</taxon>
    </lineage>
</organism>
<dbReference type="EMBL" id="KV019624">
    <property type="protein sequence ID" value="KZV15770.1"/>
    <property type="molecule type" value="Genomic_DNA"/>
</dbReference>
<name>A0A2Z7AA00_9LAMI</name>
<proteinExistence type="predicted"/>
<sequence>MPRAREMVPLRGSVNSYLGQSTQICTVNSRLRSGQLTVDSDLDSQQSIQIWTANSQLRSGQ</sequence>
<gene>
    <name evidence="1" type="ORF">F511_32083</name>
</gene>
<protein>
    <submittedName>
        <fullName evidence="1">Uncharacterized protein</fullName>
    </submittedName>
</protein>
<reference evidence="1 2" key="1">
    <citation type="journal article" date="2015" name="Proc. Natl. Acad. Sci. U.S.A.">
        <title>The resurrection genome of Boea hygrometrica: A blueprint for survival of dehydration.</title>
        <authorList>
            <person name="Xiao L."/>
            <person name="Yang G."/>
            <person name="Zhang L."/>
            <person name="Yang X."/>
            <person name="Zhao S."/>
            <person name="Ji Z."/>
            <person name="Zhou Q."/>
            <person name="Hu M."/>
            <person name="Wang Y."/>
            <person name="Chen M."/>
            <person name="Xu Y."/>
            <person name="Jin H."/>
            <person name="Xiao X."/>
            <person name="Hu G."/>
            <person name="Bao F."/>
            <person name="Hu Y."/>
            <person name="Wan P."/>
            <person name="Li L."/>
            <person name="Deng X."/>
            <person name="Kuang T."/>
            <person name="Xiang C."/>
            <person name="Zhu J.K."/>
            <person name="Oliver M.J."/>
            <person name="He Y."/>
        </authorList>
    </citation>
    <scope>NUCLEOTIDE SEQUENCE [LARGE SCALE GENOMIC DNA]</scope>
    <source>
        <strain evidence="2">cv. XS01</strain>
    </source>
</reference>
<evidence type="ECO:0000313" key="1">
    <source>
        <dbReference type="EMBL" id="KZV15770.1"/>
    </source>
</evidence>
<dbReference type="Proteomes" id="UP000250235">
    <property type="component" value="Unassembled WGS sequence"/>
</dbReference>
<dbReference type="AlphaFoldDB" id="A0A2Z7AA00"/>
<keyword evidence="2" id="KW-1185">Reference proteome</keyword>
<accession>A0A2Z7AA00</accession>
<evidence type="ECO:0000313" key="2">
    <source>
        <dbReference type="Proteomes" id="UP000250235"/>
    </source>
</evidence>